<evidence type="ECO:0000313" key="4">
    <source>
        <dbReference type="Proteomes" id="UP001139353"/>
    </source>
</evidence>
<feature type="signal peptide" evidence="2">
    <location>
        <begin position="1"/>
        <end position="24"/>
    </location>
</feature>
<accession>A0A9X1YF74</accession>
<protein>
    <recommendedName>
        <fullName evidence="5">DUF4398 domain-containing protein</fullName>
    </recommendedName>
</protein>
<evidence type="ECO:0008006" key="5">
    <source>
        <dbReference type="Google" id="ProtNLM"/>
    </source>
</evidence>
<keyword evidence="1" id="KW-0175">Coiled coil</keyword>
<dbReference type="Proteomes" id="UP001139353">
    <property type="component" value="Unassembled WGS sequence"/>
</dbReference>
<feature type="coiled-coil region" evidence="1">
    <location>
        <begin position="33"/>
        <end position="85"/>
    </location>
</feature>
<keyword evidence="4" id="KW-1185">Reference proteome</keyword>
<dbReference type="EMBL" id="JAJLJH010000001">
    <property type="protein sequence ID" value="MCK9685274.1"/>
    <property type="molecule type" value="Genomic_DNA"/>
</dbReference>
<dbReference type="AlphaFoldDB" id="A0A9X1YF74"/>
<sequence length="87" mass="9103">MTFRKTMSLVALGAALAAAGTAFAGPEAGHPNIIAARENAQAAIEKMKAAQAANEYDMGGHAAKAEKLLREAEEQMRLAAEAANRHK</sequence>
<feature type="chain" id="PRO_5040906971" description="DUF4398 domain-containing protein" evidence="2">
    <location>
        <begin position="25"/>
        <end position="87"/>
    </location>
</feature>
<organism evidence="3 4">
    <name type="scientific">Scleromatobacter humisilvae</name>
    <dbReference type="NCBI Taxonomy" id="2897159"/>
    <lineage>
        <taxon>Bacteria</taxon>
        <taxon>Pseudomonadati</taxon>
        <taxon>Pseudomonadota</taxon>
        <taxon>Betaproteobacteria</taxon>
        <taxon>Burkholderiales</taxon>
        <taxon>Sphaerotilaceae</taxon>
        <taxon>Scleromatobacter</taxon>
    </lineage>
</organism>
<proteinExistence type="predicted"/>
<gene>
    <name evidence="3" type="ORF">LPC04_06050</name>
</gene>
<evidence type="ECO:0000256" key="1">
    <source>
        <dbReference type="SAM" id="Coils"/>
    </source>
</evidence>
<reference evidence="3" key="1">
    <citation type="submission" date="2021-11" db="EMBL/GenBank/DDBJ databases">
        <title>BS-T2-15 a new species belonging to the Comamonadaceae family isolated from the soil of a French oak forest.</title>
        <authorList>
            <person name="Mieszkin S."/>
            <person name="Alain K."/>
        </authorList>
    </citation>
    <scope>NUCLEOTIDE SEQUENCE</scope>
    <source>
        <strain evidence="3">BS-T2-15</strain>
    </source>
</reference>
<keyword evidence="2" id="KW-0732">Signal</keyword>
<comment type="caution">
    <text evidence="3">The sequence shown here is derived from an EMBL/GenBank/DDBJ whole genome shotgun (WGS) entry which is preliminary data.</text>
</comment>
<name>A0A9X1YF74_9BURK</name>
<dbReference type="RefSeq" id="WP_275681282.1">
    <property type="nucleotide sequence ID" value="NZ_JAJLJH010000001.1"/>
</dbReference>
<evidence type="ECO:0000313" key="3">
    <source>
        <dbReference type="EMBL" id="MCK9685274.1"/>
    </source>
</evidence>
<evidence type="ECO:0000256" key="2">
    <source>
        <dbReference type="SAM" id="SignalP"/>
    </source>
</evidence>